<accession>A0ACB9RUD0</accession>
<evidence type="ECO:0000313" key="1">
    <source>
        <dbReference type="EMBL" id="KAI4382602.1"/>
    </source>
</evidence>
<comment type="caution">
    <text evidence="1">The sequence shown here is derived from an EMBL/GenBank/DDBJ whole genome shotgun (WGS) entry which is preliminary data.</text>
</comment>
<keyword evidence="2" id="KW-1185">Reference proteome</keyword>
<protein>
    <submittedName>
        <fullName evidence="1">Uncharacterized protein</fullName>
    </submittedName>
</protein>
<evidence type="ECO:0000313" key="2">
    <source>
        <dbReference type="Proteomes" id="UP001057402"/>
    </source>
</evidence>
<reference evidence="2" key="1">
    <citation type="journal article" date="2023" name="Front. Plant Sci.">
        <title>Chromosomal-level genome assembly of Melastoma candidum provides insights into trichome evolution.</title>
        <authorList>
            <person name="Zhong Y."/>
            <person name="Wu W."/>
            <person name="Sun C."/>
            <person name="Zou P."/>
            <person name="Liu Y."/>
            <person name="Dai S."/>
            <person name="Zhou R."/>
        </authorList>
    </citation>
    <scope>NUCLEOTIDE SEQUENCE [LARGE SCALE GENOMIC DNA]</scope>
</reference>
<gene>
    <name evidence="1" type="ORF">MLD38_008546</name>
</gene>
<organism evidence="1 2">
    <name type="scientific">Melastoma candidum</name>
    <dbReference type="NCBI Taxonomy" id="119954"/>
    <lineage>
        <taxon>Eukaryota</taxon>
        <taxon>Viridiplantae</taxon>
        <taxon>Streptophyta</taxon>
        <taxon>Embryophyta</taxon>
        <taxon>Tracheophyta</taxon>
        <taxon>Spermatophyta</taxon>
        <taxon>Magnoliopsida</taxon>
        <taxon>eudicotyledons</taxon>
        <taxon>Gunneridae</taxon>
        <taxon>Pentapetalae</taxon>
        <taxon>rosids</taxon>
        <taxon>malvids</taxon>
        <taxon>Myrtales</taxon>
        <taxon>Melastomataceae</taxon>
        <taxon>Melastomatoideae</taxon>
        <taxon>Melastomateae</taxon>
        <taxon>Melastoma</taxon>
    </lineage>
</organism>
<proteinExistence type="predicted"/>
<dbReference type="Proteomes" id="UP001057402">
    <property type="component" value="Chromosome 3"/>
</dbReference>
<sequence>MKMKLFISDMQKNKGAPSSKSGGGAGGSSSGTKKPTFFSSMSKTLGKLNPFRHGSKDTSNIEDAADAPKPRRRRFSIS</sequence>
<name>A0ACB9RUD0_9MYRT</name>
<dbReference type="EMBL" id="CM042882">
    <property type="protein sequence ID" value="KAI4382602.1"/>
    <property type="molecule type" value="Genomic_DNA"/>
</dbReference>